<sequence>MPSIFATSILYMPHEIQREFLYAAHEAGNDMRPLSQVCRLWRKLSVKTSRFWTDINIDVLRSMNWQTEITAHNTACNNLYSVETYRELLPWPSTVLERSGSQPITVNVRLLFGNTRMCAHCQAIYTTLVLRLLVTHAPRFKSFTIVADIWEPIRSFSAALFDKRMPVLERWDATLDGSPVPLGRLTQCNLPTIPDTAVFQHPWGIVHTVEIHSELYPKLDHLSLRGIIHRWERFLPQSLVTLELSNLPLNCRPTFEAFMMILLNSQNTLKELTLSASAPLRSNTPTSGKINLSKLEKLHIGYTFSETVVLLPEFLEVPALRSLKIHDMTYDNPRTRATQLGFAMNESNTALFHTQIFKRWPMQQLKHLKLETPHSPGKFNQANLIQLYRDIQAGRRRTQSIPLFTTLFLGCHSVECLNLVDPDLVTLMALATPVALQGGEPGVLPCYRLNCLHISTRDFEALSLFMWAIKFGAQSCHASRLKPRFIPSLLLDVPPAWGTRLREFASRQVCTSISNFGGYFEVGSDRVTNLLDSLPLEVES</sequence>
<dbReference type="SUPFAM" id="SSF52047">
    <property type="entry name" value="RNI-like"/>
    <property type="match status" value="1"/>
</dbReference>
<proteinExistence type="predicted"/>
<keyword evidence="2" id="KW-1185">Reference proteome</keyword>
<comment type="caution">
    <text evidence="1">The sequence shown here is derived from an EMBL/GenBank/DDBJ whole genome shotgun (WGS) entry which is preliminary data.</text>
</comment>
<evidence type="ECO:0000313" key="2">
    <source>
        <dbReference type="Proteomes" id="UP001163846"/>
    </source>
</evidence>
<evidence type="ECO:0000313" key="1">
    <source>
        <dbReference type="EMBL" id="KAJ3837706.1"/>
    </source>
</evidence>
<gene>
    <name evidence="1" type="ORF">F5878DRAFT_642560</name>
</gene>
<accession>A0AA38UDQ0</accession>
<dbReference type="AlphaFoldDB" id="A0AA38UDQ0"/>
<dbReference type="EMBL" id="MU806228">
    <property type="protein sequence ID" value="KAJ3837706.1"/>
    <property type="molecule type" value="Genomic_DNA"/>
</dbReference>
<protein>
    <recommendedName>
        <fullName evidence="3">F-box domain-containing protein</fullName>
    </recommendedName>
</protein>
<reference evidence="1" key="1">
    <citation type="submission" date="2022-08" db="EMBL/GenBank/DDBJ databases">
        <authorList>
            <consortium name="DOE Joint Genome Institute"/>
            <person name="Min B."/>
            <person name="Riley R."/>
            <person name="Sierra-Patev S."/>
            <person name="Naranjo-Ortiz M."/>
            <person name="Looney B."/>
            <person name="Konkel Z."/>
            <person name="Slot J.C."/>
            <person name="Sakamoto Y."/>
            <person name="Steenwyk J.L."/>
            <person name="Rokas A."/>
            <person name="Carro J."/>
            <person name="Camarero S."/>
            <person name="Ferreira P."/>
            <person name="Molpeceres G."/>
            <person name="Ruiz-Duenas F.J."/>
            <person name="Serrano A."/>
            <person name="Henrissat B."/>
            <person name="Drula E."/>
            <person name="Hughes K.W."/>
            <person name="Mata J.L."/>
            <person name="Ishikawa N.K."/>
            <person name="Vargas-Isla R."/>
            <person name="Ushijima S."/>
            <person name="Smith C.A."/>
            <person name="Ahrendt S."/>
            <person name="Andreopoulos W."/>
            <person name="He G."/>
            <person name="Labutti K."/>
            <person name="Lipzen A."/>
            <person name="Ng V."/>
            <person name="Sandor L."/>
            <person name="Barry K."/>
            <person name="Martinez A.T."/>
            <person name="Xiao Y."/>
            <person name="Gibbons J.G."/>
            <person name="Terashima K."/>
            <person name="Hibbett D.S."/>
            <person name="Grigoriev I.V."/>
        </authorList>
    </citation>
    <scope>NUCLEOTIDE SEQUENCE</scope>
    <source>
        <strain evidence="1">TFB9207</strain>
    </source>
</reference>
<organism evidence="1 2">
    <name type="scientific">Lentinula raphanica</name>
    <dbReference type="NCBI Taxonomy" id="153919"/>
    <lineage>
        <taxon>Eukaryota</taxon>
        <taxon>Fungi</taxon>
        <taxon>Dikarya</taxon>
        <taxon>Basidiomycota</taxon>
        <taxon>Agaricomycotina</taxon>
        <taxon>Agaricomycetes</taxon>
        <taxon>Agaricomycetidae</taxon>
        <taxon>Agaricales</taxon>
        <taxon>Marasmiineae</taxon>
        <taxon>Omphalotaceae</taxon>
        <taxon>Lentinula</taxon>
    </lineage>
</organism>
<dbReference type="Proteomes" id="UP001163846">
    <property type="component" value="Unassembled WGS sequence"/>
</dbReference>
<name>A0AA38UDQ0_9AGAR</name>
<evidence type="ECO:0008006" key="3">
    <source>
        <dbReference type="Google" id="ProtNLM"/>
    </source>
</evidence>